<keyword evidence="2" id="KW-1185">Reference proteome</keyword>
<evidence type="ECO:0000313" key="2">
    <source>
        <dbReference type="Proteomes" id="UP000828941"/>
    </source>
</evidence>
<protein>
    <submittedName>
        <fullName evidence="1">Uncharacterized protein</fullName>
    </submittedName>
</protein>
<organism evidence="1 2">
    <name type="scientific">Bauhinia variegata</name>
    <name type="common">Purple orchid tree</name>
    <name type="synonym">Phanera variegata</name>
    <dbReference type="NCBI Taxonomy" id="167791"/>
    <lineage>
        <taxon>Eukaryota</taxon>
        <taxon>Viridiplantae</taxon>
        <taxon>Streptophyta</taxon>
        <taxon>Embryophyta</taxon>
        <taxon>Tracheophyta</taxon>
        <taxon>Spermatophyta</taxon>
        <taxon>Magnoliopsida</taxon>
        <taxon>eudicotyledons</taxon>
        <taxon>Gunneridae</taxon>
        <taxon>Pentapetalae</taxon>
        <taxon>rosids</taxon>
        <taxon>fabids</taxon>
        <taxon>Fabales</taxon>
        <taxon>Fabaceae</taxon>
        <taxon>Cercidoideae</taxon>
        <taxon>Cercideae</taxon>
        <taxon>Bauhiniinae</taxon>
        <taxon>Bauhinia</taxon>
    </lineage>
</organism>
<dbReference type="EMBL" id="CM039437">
    <property type="protein sequence ID" value="KAI4306926.1"/>
    <property type="molecule type" value="Genomic_DNA"/>
</dbReference>
<name>A0ACB9LAY1_BAUVA</name>
<reference evidence="1 2" key="1">
    <citation type="journal article" date="2022" name="DNA Res.">
        <title>Chromosomal-level genome assembly of the orchid tree Bauhinia variegata (Leguminosae; Cercidoideae) supports the allotetraploid origin hypothesis of Bauhinia.</title>
        <authorList>
            <person name="Zhong Y."/>
            <person name="Chen Y."/>
            <person name="Zheng D."/>
            <person name="Pang J."/>
            <person name="Liu Y."/>
            <person name="Luo S."/>
            <person name="Meng S."/>
            <person name="Qian L."/>
            <person name="Wei D."/>
            <person name="Dai S."/>
            <person name="Zhou R."/>
        </authorList>
    </citation>
    <scope>NUCLEOTIDE SEQUENCE [LARGE SCALE GENOMIC DNA]</scope>
    <source>
        <strain evidence="1">BV-YZ2020</strain>
    </source>
</reference>
<comment type="caution">
    <text evidence="1">The sequence shown here is derived from an EMBL/GenBank/DDBJ whole genome shotgun (WGS) entry which is preliminary data.</text>
</comment>
<gene>
    <name evidence="1" type="ORF">L6164_030167</name>
</gene>
<evidence type="ECO:0000313" key="1">
    <source>
        <dbReference type="EMBL" id="KAI4306926.1"/>
    </source>
</evidence>
<proteinExistence type="predicted"/>
<sequence>MQPSGGTGTGTDHLSDEKSFRIKQDDSFFSRLMSKETSTGNASSRVMYYGEAPVAVPFMWESQPGTPKHPLSESSLPAPLTPPPSYSCNSKSKTKTRNSKTNVLSGILPMFSCSRKSHVSPSSSWSSSTSSSSSWSAAYSSPSFAIRDEERITSSSGTGSPISSNKRKRSGVRGCYPLWGTRKLHFDF</sequence>
<accession>A0ACB9LAY1</accession>
<dbReference type="Proteomes" id="UP000828941">
    <property type="component" value="Chromosome 12"/>
</dbReference>